<evidence type="ECO:0000313" key="2">
    <source>
        <dbReference type="Proteomes" id="UP000056209"/>
    </source>
</evidence>
<gene>
    <name evidence="1" type="ORF">DEIGR_100848</name>
</gene>
<reference evidence="2" key="1">
    <citation type="submission" date="2015-11" db="EMBL/GenBank/DDBJ databases">
        <title>Draft Genome Sequence of the Radioresistant Bacterium Deinococcus grandis, Isolated from Freshwater Fish in Japan.</title>
        <authorList>
            <person name="Satoh K."/>
            <person name="Onodera T."/>
            <person name="Omoso K."/>
            <person name="Takeda-Yano K."/>
            <person name="Katayama T."/>
            <person name="Oono Y."/>
            <person name="Narumi I."/>
        </authorList>
    </citation>
    <scope>NUCLEOTIDE SEQUENCE [LARGE SCALE GENOMIC DNA]</scope>
    <source>
        <strain evidence="2">ATCC 43672</strain>
    </source>
</reference>
<keyword evidence="2" id="KW-1185">Reference proteome</keyword>
<name>A0A117DMZ6_9DEIO</name>
<evidence type="ECO:0000313" key="1">
    <source>
        <dbReference type="EMBL" id="GAQ20821.1"/>
    </source>
</evidence>
<comment type="caution">
    <text evidence="1">The sequence shown here is derived from an EMBL/GenBank/DDBJ whole genome shotgun (WGS) entry which is preliminary data.</text>
</comment>
<organism evidence="1 2">
    <name type="scientific">Deinococcus grandis</name>
    <dbReference type="NCBI Taxonomy" id="57498"/>
    <lineage>
        <taxon>Bacteria</taxon>
        <taxon>Thermotogati</taxon>
        <taxon>Deinococcota</taxon>
        <taxon>Deinococci</taxon>
        <taxon>Deinococcales</taxon>
        <taxon>Deinococcaceae</taxon>
        <taxon>Deinococcus</taxon>
    </lineage>
</organism>
<proteinExistence type="predicted"/>
<dbReference type="Proteomes" id="UP000056209">
    <property type="component" value="Unassembled WGS sequence"/>
</dbReference>
<dbReference type="EMBL" id="BCMS01000001">
    <property type="protein sequence ID" value="GAQ20821.1"/>
    <property type="molecule type" value="Genomic_DNA"/>
</dbReference>
<protein>
    <submittedName>
        <fullName evidence="1">Uncharacterized protein</fullName>
    </submittedName>
</protein>
<dbReference type="OrthoDB" id="63321at2"/>
<dbReference type="RefSeq" id="WP_058975524.1">
    <property type="nucleotide sequence ID" value="NZ_BCMS01000001.1"/>
</dbReference>
<accession>A0A117DMZ6</accession>
<dbReference type="AlphaFoldDB" id="A0A117DMZ6"/>
<sequence>MDDLTYQLLAYPVMGGEPRVIPARESFISADGGNGLRLQLARGDCREATWTAVGRDLALPPLTPTQVQVRVNGVWTAVWFGEVRIGGNARDVDGESYTLRGMSRTFDEVVLSDGFAQPAQAAHLTLRAAFQDVISSGQWGTPSLVLFDEARFADLGFDFPEVKDGAQQTLAGLIEAVQAVGTRENVDVWVGVRPDRYAFARPAAQTVRNITGEISARPQWRSPVAETPYTAVLWYLGKRQNGRPLTYLSRSDSARVYRTRIKRLTPGPDLTYWQAAPGTWTWVTYDGAGRYVPLNPQPPLAAFGVLRDGKAGTEDGGLGMTQDVTRLGLLFETPYPFQRITYTGRAYSGTPGSLGSDVATLVAVPDETGYVVAPLAEHGAGWAAGSITLDAPATRVLFTNRASLGDATQTTLVLTEFRADLIDPRDLDSAAQYHYAPPAREPAELETQVFVPPDDLPGRVRLDDPDFGPAYERGLDAVEYRLTDNLYTAYLTEQADDPGKLAQAALIKKRDDAAVITAVTA</sequence>